<dbReference type="AlphaFoldDB" id="A0AAF0ZFM8"/>
<evidence type="ECO:0000313" key="1">
    <source>
        <dbReference type="EMBL" id="WPF89345.1"/>
    </source>
</evidence>
<dbReference type="EMBL" id="CP138348">
    <property type="protein sequence ID" value="WPF89345.1"/>
    <property type="molecule type" value="Genomic_DNA"/>
</dbReference>
<accession>A0AAF0ZFM8</accession>
<dbReference type="RefSeq" id="WP_320001854.1">
    <property type="nucleotide sequence ID" value="NZ_CP138348.1"/>
</dbReference>
<reference evidence="1" key="1">
    <citation type="submission" date="2023-11" db="EMBL/GenBank/DDBJ databases">
        <title>Genome sequence of Cyanobacterium aponinum BCRC AL20115.</title>
        <authorList>
            <person name="Chang H.-Y."/>
            <person name="Lin K.-M."/>
            <person name="Hsueh H.-T."/>
            <person name="Chu H.-A."/>
            <person name="Kuo C.-H."/>
        </authorList>
    </citation>
    <scope>NUCLEOTIDE SEQUENCE</scope>
    <source>
        <strain evidence="1">AL20115</strain>
    </source>
</reference>
<sequence length="156" mass="18270">MNKLEIQSKIYHFDNDDNLYFVTVILVDEEPIADFSYYATSLTELKKSIEQKGNYFILTCWCGIPDCAGIDQGIQVIHYQNAVKWTIHQPKPNRTFIFPANDYKIIITEAIEQIKLDIANLWFTQVEEKNSKLEIVPRWEDDKALIKLLNINQFLP</sequence>
<organism evidence="1">
    <name type="scientific">Cyanobacterium aponinum AL20115</name>
    <dbReference type="NCBI Taxonomy" id="3090662"/>
    <lineage>
        <taxon>Bacteria</taxon>
        <taxon>Bacillati</taxon>
        <taxon>Cyanobacteriota</taxon>
        <taxon>Cyanophyceae</taxon>
        <taxon>Oscillatoriophycideae</taxon>
        <taxon>Chroococcales</taxon>
        <taxon>Geminocystaceae</taxon>
        <taxon>Cyanobacterium</taxon>
    </lineage>
</organism>
<protein>
    <submittedName>
        <fullName evidence="1">Uncharacterized protein</fullName>
    </submittedName>
</protein>
<gene>
    <name evidence="1" type="ORF">SAY89_03450</name>
</gene>
<proteinExistence type="predicted"/>
<name>A0AAF0ZFM8_9CHRO</name>